<protein>
    <submittedName>
        <fullName evidence="2">Uncharacterized protein</fullName>
    </submittedName>
</protein>
<sequence>MCGSLCSPPTAPPRPQSYARRAPADNKAIMEDLEVQLPSQIGHATFPHNATVVHSTPTAGTANSSAQPGAASAAGTSNNAGKSAAKSDADGPVWKDCAATVKSLVRVLASPSLATSSSSSHLFLLAPKLPPTHRSLFLHLYASSLRLTSFSCLSVSLT</sequence>
<dbReference type="Proteomes" id="UP000324748">
    <property type="component" value="Unassembled WGS sequence"/>
</dbReference>
<feature type="region of interest" description="Disordered" evidence="1">
    <location>
        <begin position="1"/>
        <end position="20"/>
    </location>
</feature>
<proteinExistence type="predicted"/>
<evidence type="ECO:0000313" key="3">
    <source>
        <dbReference type="Proteomes" id="UP000324748"/>
    </source>
</evidence>
<dbReference type="EMBL" id="VSWC01000119">
    <property type="protein sequence ID" value="KAA1082841.1"/>
    <property type="molecule type" value="Genomic_DNA"/>
</dbReference>
<organism evidence="2 3">
    <name type="scientific">Puccinia graminis f. sp. tritici</name>
    <dbReference type="NCBI Taxonomy" id="56615"/>
    <lineage>
        <taxon>Eukaryota</taxon>
        <taxon>Fungi</taxon>
        <taxon>Dikarya</taxon>
        <taxon>Basidiomycota</taxon>
        <taxon>Pucciniomycotina</taxon>
        <taxon>Pucciniomycetes</taxon>
        <taxon>Pucciniales</taxon>
        <taxon>Pucciniaceae</taxon>
        <taxon>Puccinia</taxon>
    </lineage>
</organism>
<accession>A0A5B0N0S4</accession>
<feature type="region of interest" description="Disordered" evidence="1">
    <location>
        <begin position="54"/>
        <end position="89"/>
    </location>
</feature>
<comment type="caution">
    <text evidence="2">The sequence shown here is derived from an EMBL/GenBank/DDBJ whole genome shotgun (WGS) entry which is preliminary data.</text>
</comment>
<reference evidence="2 3" key="1">
    <citation type="submission" date="2019-05" db="EMBL/GenBank/DDBJ databases">
        <title>Emergence of the Ug99 lineage of the wheat stem rust pathogen through somatic hybridization.</title>
        <authorList>
            <person name="Li F."/>
            <person name="Upadhyaya N.M."/>
            <person name="Sperschneider J."/>
            <person name="Matny O."/>
            <person name="Nguyen-Phuc H."/>
            <person name="Mago R."/>
            <person name="Raley C."/>
            <person name="Miller M.E."/>
            <person name="Silverstein K.A.T."/>
            <person name="Henningsen E."/>
            <person name="Hirsch C.D."/>
            <person name="Visser B."/>
            <person name="Pretorius Z.A."/>
            <person name="Steffenson B.J."/>
            <person name="Schwessinger B."/>
            <person name="Dodds P.N."/>
            <person name="Figueroa M."/>
        </authorList>
    </citation>
    <scope>NUCLEOTIDE SEQUENCE [LARGE SCALE GENOMIC DNA]</scope>
    <source>
        <strain evidence="2">21-0</strain>
    </source>
</reference>
<gene>
    <name evidence="2" type="ORF">PGT21_016287</name>
</gene>
<name>A0A5B0N0S4_PUCGR</name>
<keyword evidence="3" id="KW-1185">Reference proteome</keyword>
<evidence type="ECO:0000313" key="2">
    <source>
        <dbReference type="EMBL" id="KAA1082841.1"/>
    </source>
</evidence>
<evidence type="ECO:0000256" key="1">
    <source>
        <dbReference type="SAM" id="MobiDB-lite"/>
    </source>
</evidence>
<feature type="compositionally biased region" description="Low complexity" evidence="1">
    <location>
        <begin position="62"/>
        <end position="84"/>
    </location>
</feature>
<dbReference type="AlphaFoldDB" id="A0A5B0N0S4"/>